<dbReference type="InterPro" id="IPR036008">
    <property type="entry name" value="Aconitase_4Fe-4S_dom"/>
</dbReference>
<dbReference type="Pfam" id="PF00330">
    <property type="entry name" value="Aconitase"/>
    <property type="match status" value="1"/>
</dbReference>
<comment type="pathway">
    <text evidence="2">Carbohydrate metabolism; tricarboxylic acid cycle; isocitrate from oxaloacetate: step 2/2.</text>
</comment>
<accession>A0ABT5J7X3</accession>
<evidence type="ECO:0000259" key="11">
    <source>
        <dbReference type="Pfam" id="PF00694"/>
    </source>
</evidence>
<dbReference type="PROSITE" id="PS00450">
    <property type="entry name" value="ACONITASE_1"/>
    <property type="match status" value="1"/>
</dbReference>
<dbReference type="SUPFAM" id="SSF53732">
    <property type="entry name" value="Aconitase iron-sulfur domain"/>
    <property type="match status" value="1"/>
</dbReference>
<dbReference type="Proteomes" id="UP001165652">
    <property type="component" value="Unassembled WGS sequence"/>
</dbReference>
<dbReference type="NCBIfam" id="TIGR01341">
    <property type="entry name" value="aconitase_1"/>
    <property type="match status" value="1"/>
</dbReference>
<comment type="catalytic activity">
    <reaction evidence="8 9">
        <text>citrate = D-threo-isocitrate</text>
        <dbReference type="Rhea" id="RHEA:10336"/>
        <dbReference type="ChEBI" id="CHEBI:15562"/>
        <dbReference type="ChEBI" id="CHEBI:16947"/>
        <dbReference type="EC" id="4.2.1.3"/>
    </reaction>
</comment>
<proteinExistence type="inferred from homology"/>
<dbReference type="EC" id="4.2.1.3" evidence="9"/>
<dbReference type="PRINTS" id="PR00415">
    <property type="entry name" value="ACONITASE"/>
</dbReference>
<reference evidence="12" key="1">
    <citation type="journal article" date="2023" name="Microbiol Resour">
        <title>Genome Sequences of Rhodoplanes serenus and Two Thermotolerant Strains, Rhodoplanes tepidamans and 'Rhodoplanes cryptolactis,' Further Refine the Genus.</title>
        <authorList>
            <person name="Rayyan A.A."/>
            <person name="Kyndt J.A."/>
        </authorList>
    </citation>
    <scope>NUCLEOTIDE SEQUENCE</scope>
    <source>
        <strain evidence="12">DSM 9987</strain>
    </source>
</reference>
<reference evidence="12" key="2">
    <citation type="submission" date="2023-02" db="EMBL/GenBank/DDBJ databases">
        <authorList>
            <person name="Rayyan A."/>
            <person name="Meyer T."/>
            <person name="Kyndt J.A."/>
        </authorList>
    </citation>
    <scope>NUCLEOTIDE SEQUENCE</scope>
    <source>
        <strain evidence="12">DSM 9987</strain>
    </source>
</reference>
<feature type="domain" description="Aconitase A/isopropylmalate dehydratase small subunit swivel" evidence="11">
    <location>
        <begin position="701"/>
        <end position="827"/>
    </location>
</feature>
<dbReference type="InterPro" id="IPR000573">
    <property type="entry name" value="AconitaseA/IPMdHydase_ssu_swvl"/>
</dbReference>
<dbReference type="GO" id="GO:0003994">
    <property type="term" value="F:aconitate hydratase activity"/>
    <property type="evidence" value="ECO:0007669"/>
    <property type="project" value="UniProtKB-EC"/>
</dbReference>
<evidence type="ECO:0000256" key="8">
    <source>
        <dbReference type="ARBA" id="ARBA00023501"/>
    </source>
</evidence>
<keyword evidence="4 9" id="KW-0004">4Fe-4S</keyword>
<evidence type="ECO:0000256" key="6">
    <source>
        <dbReference type="ARBA" id="ARBA00023004"/>
    </source>
</evidence>
<dbReference type="InterPro" id="IPR015928">
    <property type="entry name" value="Aconitase/3IPM_dehydase_swvl"/>
</dbReference>
<dbReference type="NCBIfam" id="NF006757">
    <property type="entry name" value="PRK09277.1"/>
    <property type="match status" value="1"/>
</dbReference>
<name>A0ABT5J7X3_RHOTP</name>
<evidence type="ECO:0000313" key="13">
    <source>
        <dbReference type="Proteomes" id="UP001165652"/>
    </source>
</evidence>
<keyword evidence="7 9" id="KW-0411">Iron-sulfur</keyword>
<keyword evidence="5" id="KW-0479">Metal-binding</keyword>
<dbReference type="InterPro" id="IPR001030">
    <property type="entry name" value="Acoase/IPM_deHydtase_lsu_aba"/>
</dbReference>
<evidence type="ECO:0000256" key="9">
    <source>
        <dbReference type="RuleBase" id="RU361275"/>
    </source>
</evidence>
<comment type="function">
    <text evidence="9">Catalyzes the isomerization of citrate to isocitrate via cis-aconitate.</text>
</comment>
<evidence type="ECO:0000256" key="7">
    <source>
        <dbReference type="ARBA" id="ARBA00023014"/>
    </source>
</evidence>
<feature type="domain" description="Aconitase/3-isopropylmalate dehydratase large subunit alpha/beta/alpha" evidence="10">
    <location>
        <begin position="75"/>
        <end position="573"/>
    </location>
</feature>
<comment type="similarity">
    <text evidence="3 9">Belongs to the aconitase/IPM isomerase family.</text>
</comment>
<dbReference type="InterPro" id="IPR015931">
    <property type="entry name" value="Acnase/IPM_dHydase_lsu_aba_1/3"/>
</dbReference>
<sequence length="909" mass="96424">MAAAADRDDAAPALLRWGDDAVAIADLAATAARHGRPLAEIPYAIRVLIENLERHRRAGHPGVVTGADVAAAVAWDRHRDRGLPLHVERVILPDSSGLPVLLDLAALRDAVAARGGDPGRVEPVVPVDLVVDHSLQVDRAGAPDAMIANMRREYERNGERYRFLKWASGAFTSLRVFPPGTGIIHQVNLEFVAEVVRRRRHGDTVWAVPDFVIGGDSHTPMVNGIGVLGWGVGGIDAESAMLGAAYVLPCPEVVGVRLAGTRRPGVTTTDLALAVTERLRREKVVAAIVEYGGEAVDALTIPERATIANMAPEYGATAGYFPIDARTIDYLALTRPGRDLAGLVDAYARRNGLFREPGAAVPRYGRVIEIDIGAVGAAVAGPRRPQDRLELPAVAGDFARRLATPLAEGGFAKAATTAETAAGTGGAGTDETITDGTVVLAAVTSCTNTSNPAVMLAAGLLARKARARGLTVPARVKTSLAPGSRVVTRYLERAGLLPDLEALGFHVIGYGCTTCGGKSGPLDPRVAAAIERDGPVAVAVLSGNRNFEGRIHRLVRANYIMSPPLVIAYALAGRIDRDLSREPIGQDADGRPVMLADIWPSADEIAAVMPHALDPDLFAAAYGGERPADPLWDDLAAPTGDRYGWDPASTYLIRPPFFDEEPPPLADRLDGVRVLGLFGDSLTTDHISPGGEIPADSPAGIYLRGQGIAPRDFNTYVARRCNHHVMARATFANLRIKNLLLPEREGWFTRHHPTGETVTFFEAASRYLAAGTPTVVLAGREYGTGSSRDWAAKGSALLGLRAVIAESYERIHRANLVGMGIVPLAFRDGEGWATLGLTGRETLTIDGLRAGVRTGAPVTVTARDGDRTVTFTVTAQVLTESERRQIEGGGILAMMVRDVSAAPPRATSA</sequence>
<dbReference type="Gene3D" id="3.30.499.10">
    <property type="entry name" value="Aconitase, domain 3"/>
    <property type="match status" value="2"/>
</dbReference>
<comment type="cofactor">
    <cofactor evidence="1">
        <name>[4Fe-4S] cluster</name>
        <dbReference type="ChEBI" id="CHEBI:49883"/>
    </cofactor>
</comment>
<evidence type="ECO:0000256" key="5">
    <source>
        <dbReference type="ARBA" id="ARBA00022723"/>
    </source>
</evidence>
<evidence type="ECO:0000256" key="3">
    <source>
        <dbReference type="ARBA" id="ARBA00007185"/>
    </source>
</evidence>
<organism evidence="12 13">
    <name type="scientific">Rhodoplanes tepidamans</name>
    <name type="common">Rhodoplanes cryptolactis</name>
    <dbReference type="NCBI Taxonomy" id="200616"/>
    <lineage>
        <taxon>Bacteria</taxon>
        <taxon>Pseudomonadati</taxon>
        <taxon>Pseudomonadota</taxon>
        <taxon>Alphaproteobacteria</taxon>
        <taxon>Hyphomicrobiales</taxon>
        <taxon>Nitrobacteraceae</taxon>
        <taxon>Rhodoplanes</taxon>
    </lineage>
</organism>
<evidence type="ECO:0000256" key="2">
    <source>
        <dbReference type="ARBA" id="ARBA00004717"/>
    </source>
</evidence>
<keyword evidence="6 9" id="KW-0408">Iron</keyword>
<dbReference type="InterPro" id="IPR006249">
    <property type="entry name" value="Aconitase/IRP2"/>
</dbReference>
<evidence type="ECO:0000256" key="1">
    <source>
        <dbReference type="ARBA" id="ARBA00001966"/>
    </source>
</evidence>
<dbReference type="EMBL" id="JAQQLI010000009">
    <property type="protein sequence ID" value="MDC7785613.1"/>
    <property type="molecule type" value="Genomic_DNA"/>
</dbReference>
<evidence type="ECO:0000313" key="12">
    <source>
        <dbReference type="EMBL" id="MDC7785613.1"/>
    </source>
</evidence>
<gene>
    <name evidence="12" type="primary">acnA</name>
    <name evidence="12" type="ORF">PQJ73_07955</name>
</gene>
<dbReference type="Pfam" id="PF00694">
    <property type="entry name" value="Aconitase_C"/>
    <property type="match status" value="1"/>
</dbReference>
<dbReference type="PANTHER" id="PTHR11670">
    <property type="entry name" value="ACONITASE/IRON-RESPONSIVE ELEMENT FAMILY MEMBER"/>
    <property type="match status" value="1"/>
</dbReference>
<dbReference type="RefSeq" id="WP_272776461.1">
    <property type="nucleotide sequence ID" value="NZ_JAQQLI010000009.1"/>
</dbReference>
<dbReference type="Gene3D" id="6.10.190.10">
    <property type="match status" value="1"/>
</dbReference>
<dbReference type="SUPFAM" id="SSF52016">
    <property type="entry name" value="LeuD/IlvD-like"/>
    <property type="match status" value="1"/>
</dbReference>
<evidence type="ECO:0000259" key="10">
    <source>
        <dbReference type="Pfam" id="PF00330"/>
    </source>
</evidence>
<protein>
    <recommendedName>
        <fullName evidence="9">Aconitate hydratase</fullName>
        <shortName evidence="9">Aconitase</shortName>
        <ecNumber evidence="9">4.2.1.3</ecNumber>
    </recommendedName>
</protein>
<dbReference type="Gene3D" id="3.20.19.10">
    <property type="entry name" value="Aconitase, domain 4"/>
    <property type="match status" value="1"/>
</dbReference>
<evidence type="ECO:0000256" key="4">
    <source>
        <dbReference type="ARBA" id="ARBA00022485"/>
    </source>
</evidence>
<keyword evidence="13" id="KW-1185">Reference proteome</keyword>
<comment type="caution">
    <text evidence="12">The sequence shown here is derived from an EMBL/GenBank/DDBJ whole genome shotgun (WGS) entry which is preliminary data.</text>
</comment>
<keyword evidence="9 12" id="KW-0456">Lyase</keyword>
<dbReference type="InterPro" id="IPR018136">
    <property type="entry name" value="Aconitase_4Fe-4S_BS"/>
</dbReference>
<dbReference type="NCBIfam" id="NF009520">
    <property type="entry name" value="PRK12881.1"/>
    <property type="match status" value="1"/>
</dbReference>